<dbReference type="SUPFAM" id="SSF56112">
    <property type="entry name" value="Protein kinase-like (PK-like)"/>
    <property type="match status" value="1"/>
</dbReference>
<name>A0A5B6VYP6_9ROSI</name>
<keyword evidence="6 8" id="KW-0472">Membrane</keyword>
<dbReference type="PANTHER" id="PTHR31942">
    <property type="entry name" value="MLO-LIKE PROTEIN 1"/>
    <property type="match status" value="1"/>
</dbReference>
<evidence type="ECO:0000256" key="3">
    <source>
        <dbReference type="ARBA" id="ARBA00022692"/>
    </source>
</evidence>
<dbReference type="GO" id="GO:0006952">
    <property type="term" value="P:defense response"/>
    <property type="evidence" value="ECO:0007669"/>
    <property type="project" value="UniProtKB-KW"/>
</dbReference>
<sequence length="208" mass="22701">MHDLHIFIFALAVFHVLYSVATILLAKAKLELIIMEMAEEIQERSAVVRGAPVVEPNNNGTRIKTRKRNIAAPLDPSAFADAVVQIYLDNAGDLVAPEVLLGNYSEKVDILSAGVLLHVLLVGVLPFQGDSLKAVFEAIKNVKLDFRGYGNLIPSAVYHGISFSDLFWVTKRNMALAVKNLTKHLDSVSDALSASCKEAFDPTYPEPG</sequence>
<keyword evidence="10" id="KW-0418">Kinase</keyword>
<dbReference type="Pfam" id="PF03094">
    <property type="entry name" value="Mlo"/>
    <property type="match status" value="1"/>
</dbReference>
<evidence type="ECO:0000256" key="4">
    <source>
        <dbReference type="ARBA" id="ARBA00022821"/>
    </source>
</evidence>
<dbReference type="EMBL" id="SMMG02000005">
    <property type="protein sequence ID" value="KAA3474193.1"/>
    <property type="molecule type" value="Genomic_DNA"/>
</dbReference>
<evidence type="ECO:0000259" key="9">
    <source>
        <dbReference type="PROSITE" id="PS50011"/>
    </source>
</evidence>
<dbReference type="Pfam" id="PF07889">
    <property type="entry name" value="DUF1664"/>
    <property type="match status" value="1"/>
</dbReference>
<dbReference type="InterPro" id="IPR000719">
    <property type="entry name" value="Prot_kinase_dom"/>
</dbReference>
<comment type="caution">
    <text evidence="10">The sequence shown here is derived from an EMBL/GenBank/DDBJ whole genome shotgun (WGS) entry which is preliminary data.</text>
</comment>
<dbReference type="GO" id="GO:0005524">
    <property type="term" value="F:ATP binding"/>
    <property type="evidence" value="ECO:0007669"/>
    <property type="project" value="InterPro"/>
</dbReference>
<dbReference type="InterPro" id="IPR004326">
    <property type="entry name" value="Mlo"/>
</dbReference>
<evidence type="ECO:0000313" key="10">
    <source>
        <dbReference type="EMBL" id="KAA3474193.1"/>
    </source>
</evidence>
<dbReference type="Pfam" id="PF25504">
    <property type="entry name" value="HEAT_5MP1_2"/>
    <property type="match status" value="1"/>
</dbReference>
<dbReference type="GO" id="GO:0004672">
    <property type="term" value="F:protein kinase activity"/>
    <property type="evidence" value="ECO:0007669"/>
    <property type="project" value="InterPro"/>
</dbReference>
<feature type="domain" description="Protein kinase" evidence="9">
    <location>
        <begin position="1"/>
        <end position="208"/>
    </location>
</feature>
<protein>
    <submittedName>
        <fullName evidence="10">Serine/threonine-protein kinase PEPKR2</fullName>
    </submittedName>
</protein>
<accession>A0A5B6VYP6</accession>
<keyword evidence="4" id="KW-0611">Plant defense</keyword>
<evidence type="ECO:0000256" key="1">
    <source>
        <dbReference type="ARBA" id="ARBA00004141"/>
    </source>
</evidence>
<evidence type="ECO:0000256" key="7">
    <source>
        <dbReference type="ARBA" id="ARBA00023265"/>
    </source>
</evidence>
<dbReference type="InterPro" id="IPR012458">
    <property type="entry name" value="DUF1664"/>
</dbReference>
<evidence type="ECO:0000256" key="6">
    <source>
        <dbReference type="ARBA" id="ARBA00023136"/>
    </source>
</evidence>
<evidence type="ECO:0000256" key="5">
    <source>
        <dbReference type="ARBA" id="ARBA00022989"/>
    </source>
</evidence>
<dbReference type="Proteomes" id="UP000325315">
    <property type="component" value="Unassembled WGS sequence"/>
</dbReference>
<keyword evidence="11" id="KW-1185">Reference proteome</keyword>
<dbReference type="OrthoDB" id="1727522at2759"/>
<keyword evidence="10" id="KW-0808">Transferase</keyword>
<dbReference type="PANTHER" id="PTHR31942:SF82">
    <property type="entry name" value="MLO PROTEIN HOMOLOG 1"/>
    <property type="match status" value="1"/>
</dbReference>
<organism evidence="10 11">
    <name type="scientific">Gossypium australe</name>
    <dbReference type="NCBI Taxonomy" id="47621"/>
    <lineage>
        <taxon>Eukaryota</taxon>
        <taxon>Viridiplantae</taxon>
        <taxon>Streptophyta</taxon>
        <taxon>Embryophyta</taxon>
        <taxon>Tracheophyta</taxon>
        <taxon>Spermatophyta</taxon>
        <taxon>Magnoliopsida</taxon>
        <taxon>eudicotyledons</taxon>
        <taxon>Gunneridae</taxon>
        <taxon>Pentapetalae</taxon>
        <taxon>rosids</taxon>
        <taxon>malvids</taxon>
        <taxon>Malvales</taxon>
        <taxon>Malvaceae</taxon>
        <taxon>Malvoideae</taxon>
        <taxon>Gossypium</taxon>
    </lineage>
</organism>
<evidence type="ECO:0000256" key="2">
    <source>
        <dbReference type="ARBA" id="ARBA00006574"/>
    </source>
</evidence>
<reference evidence="11" key="1">
    <citation type="journal article" date="2019" name="Plant Biotechnol. J.">
        <title>Genome sequencing of the Australian wild diploid species Gossypium australe highlights disease resistance and delayed gland morphogenesis.</title>
        <authorList>
            <person name="Cai Y."/>
            <person name="Cai X."/>
            <person name="Wang Q."/>
            <person name="Wang P."/>
            <person name="Zhang Y."/>
            <person name="Cai C."/>
            <person name="Xu Y."/>
            <person name="Wang K."/>
            <person name="Zhou Z."/>
            <person name="Wang C."/>
            <person name="Geng S."/>
            <person name="Li B."/>
            <person name="Dong Q."/>
            <person name="Hou Y."/>
            <person name="Wang H."/>
            <person name="Ai P."/>
            <person name="Liu Z."/>
            <person name="Yi F."/>
            <person name="Sun M."/>
            <person name="An G."/>
            <person name="Cheng J."/>
            <person name="Zhang Y."/>
            <person name="Shi Q."/>
            <person name="Xie Y."/>
            <person name="Shi X."/>
            <person name="Chang Y."/>
            <person name="Huang F."/>
            <person name="Chen Y."/>
            <person name="Hong S."/>
            <person name="Mi L."/>
            <person name="Sun Q."/>
            <person name="Zhang L."/>
            <person name="Zhou B."/>
            <person name="Peng R."/>
            <person name="Zhang X."/>
            <person name="Liu F."/>
        </authorList>
    </citation>
    <scope>NUCLEOTIDE SEQUENCE [LARGE SCALE GENOMIC DNA]</scope>
    <source>
        <strain evidence="11">cv. PA1801</strain>
    </source>
</reference>
<evidence type="ECO:0000313" key="11">
    <source>
        <dbReference type="Proteomes" id="UP000325315"/>
    </source>
</evidence>
<proteinExistence type="inferred from homology"/>
<keyword evidence="3 8" id="KW-0812">Transmembrane</keyword>
<dbReference type="InterPro" id="IPR057397">
    <property type="entry name" value="HEAT_5MP1_2"/>
</dbReference>
<dbReference type="GO" id="GO:0016020">
    <property type="term" value="C:membrane"/>
    <property type="evidence" value="ECO:0007669"/>
    <property type="project" value="UniProtKB-SubCell"/>
</dbReference>
<dbReference type="InterPro" id="IPR011009">
    <property type="entry name" value="Kinase-like_dom_sf"/>
</dbReference>
<comment type="similarity">
    <text evidence="2">Belongs to the MLO family.</text>
</comment>
<evidence type="ECO:0000256" key="8">
    <source>
        <dbReference type="SAM" id="Phobius"/>
    </source>
</evidence>
<feature type="transmembrane region" description="Helical" evidence="8">
    <location>
        <begin position="6"/>
        <end position="26"/>
    </location>
</feature>
<dbReference type="PROSITE" id="PS50011">
    <property type="entry name" value="PROTEIN_KINASE_DOM"/>
    <property type="match status" value="1"/>
</dbReference>
<dbReference type="AlphaFoldDB" id="A0A5B6VYP6"/>
<keyword evidence="5 8" id="KW-1133">Transmembrane helix</keyword>
<comment type="subcellular location">
    <subcellularLocation>
        <location evidence="1">Membrane</location>
        <topology evidence="1">Multi-pass membrane protein</topology>
    </subcellularLocation>
</comment>
<keyword evidence="7" id="KW-0568">Pathogenesis-related protein</keyword>
<dbReference type="Gene3D" id="1.10.510.10">
    <property type="entry name" value="Transferase(Phosphotransferase) domain 1"/>
    <property type="match status" value="1"/>
</dbReference>
<gene>
    <name evidence="10" type="ORF">EPI10_024508</name>
</gene>